<evidence type="ECO:0000313" key="1">
    <source>
        <dbReference type="EMBL" id="QBK87474.1"/>
    </source>
</evidence>
<organism evidence="1">
    <name type="scientific">Marseillevirus LCMAC201</name>
    <dbReference type="NCBI Taxonomy" id="2506605"/>
    <lineage>
        <taxon>Viruses</taxon>
        <taxon>Varidnaviria</taxon>
        <taxon>Bamfordvirae</taxon>
        <taxon>Nucleocytoviricota</taxon>
        <taxon>Megaviricetes</taxon>
        <taxon>Pimascovirales</taxon>
        <taxon>Pimascovirales incertae sedis</taxon>
        <taxon>Marseilleviridae</taxon>
    </lineage>
</organism>
<protein>
    <submittedName>
        <fullName evidence="1">Uncharacterized protein</fullName>
    </submittedName>
</protein>
<proteinExistence type="predicted"/>
<sequence length="77" mass="8795">MEQITQPQNGYRVRKVSTQDMALVDNQVWLAEEHDPVSIQGHTFQVGCDPNIPHNEIGINAKYRSKLRLMLGDHVIL</sequence>
<gene>
    <name evidence="1" type="ORF">LCMAC201_03840</name>
</gene>
<dbReference type="EMBL" id="MK500353">
    <property type="protein sequence ID" value="QBK87474.1"/>
    <property type="molecule type" value="Genomic_DNA"/>
</dbReference>
<reference evidence="1" key="1">
    <citation type="journal article" date="2019" name="MBio">
        <title>Virus Genomes from Deep Sea Sediments Expand the Ocean Megavirome and Support Independent Origins of Viral Gigantism.</title>
        <authorList>
            <person name="Backstrom D."/>
            <person name="Yutin N."/>
            <person name="Jorgensen S.L."/>
            <person name="Dharamshi J."/>
            <person name="Homa F."/>
            <person name="Zaremba-Niedwiedzka K."/>
            <person name="Spang A."/>
            <person name="Wolf Y.I."/>
            <person name="Koonin E.V."/>
            <person name="Ettema T.J."/>
        </authorList>
    </citation>
    <scope>NUCLEOTIDE SEQUENCE</scope>
</reference>
<accession>A0A481YY51</accession>
<name>A0A481YY51_9VIRU</name>